<dbReference type="RefSeq" id="WP_092342726.1">
    <property type="nucleotide sequence ID" value="NZ_FLSL01000004.1"/>
</dbReference>
<dbReference type="Gene3D" id="1.20.58.90">
    <property type="match status" value="1"/>
</dbReference>
<keyword evidence="2" id="KW-1185">Reference proteome</keyword>
<protein>
    <recommendedName>
        <fullName evidence="3">EscF/YscF/HrpA family type III secretion system needle major subunit</fullName>
    </recommendedName>
</protein>
<proteinExistence type="predicted"/>
<gene>
    <name evidence="1" type="ORF">Ark11_0234</name>
</gene>
<name>A0A0S4LZU9_9BURK</name>
<dbReference type="AlphaFoldDB" id="A0A0S4LZU9"/>
<dbReference type="Proteomes" id="UP000198651">
    <property type="component" value="Chromosome I"/>
</dbReference>
<evidence type="ECO:0008006" key="3">
    <source>
        <dbReference type="Google" id="ProtNLM"/>
    </source>
</evidence>
<accession>A0A0S4LZU9</accession>
<evidence type="ECO:0000313" key="1">
    <source>
        <dbReference type="EMBL" id="CUT17091.1"/>
    </source>
</evidence>
<organism evidence="1 2">
    <name type="scientific">Candidatus Ichthyocystis hellenicum</name>
    <dbReference type="NCBI Taxonomy" id="1561003"/>
    <lineage>
        <taxon>Bacteria</taxon>
        <taxon>Pseudomonadati</taxon>
        <taxon>Pseudomonadota</taxon>
        <taxon>Betaproteobacteria</taxon>
        <taxon>Burkholderiales</taxon>
        <taxon>Candidatus Ichthyocystis</taxon>
    </lineage>
</organism>
<dbReference type="STRING" id="1561003.Ark11_0234"/>
<reference evidence="2" key="1">
    <citation type="submission" date="2015-11" db="EMBL/GenBank/DDBJ databases">
        <authorList>
            <person name="Seth-Smith H.M.B."/>
        </authorList>
    </citation>
    <scope>NUCLEOTIDE SEQUENCE [LARGE SCALE GENOMIC DNA]</scope>
    <source>
        <strain evidence="2">2013Ark11</strain>
    </source>
</reference>
<dbReference type="SUPFAM" id="SSF140129">
    <property type="entry name" value="MxiH-like"/>
    <property type="match status" value="1"/>
</dbReference>
<dbReference type="GO" id="GO:0015031">
    <property type="term" value="P:protein transport"/>
    <property type="evidence" value="ECO:0007669"/>
    <property type="project" value="InterPro"/>
</dbReference>
<dbReference type="EMBL" id="LN906597">
    <property type="protein sequence ID" value="CUT17091.1"/>
    <property type="molecule type" value="Genomic_DNA"/>
</dbReference>
<evidence type="ECO:0000313" key="2">
    <source>
        <dbReference type="Proteomes" id="UP000198651"/>
    </source>
</evidence>
<dbReference type="OrthoDB" id="9866968at2"/>
<dbReference type="Pfam" id="PF09392">
    <property type="entry name" value="T3SS_needle_F"/>
    <property type="match status" value="1"/>
</dbReference>
<sequence>MQNHFGTSALGFEDAASLMSYAIEATDTRLREMIKKIGSKPDPSATDMLSLQMYIHTWTVILETTSAIIKDISDLFKAIIQRM</sequence>
<dbReference type="InterPro" id="IPR037203">
    <property type="entry name" value="T3SS_needle-like_sf"/>
</dbReference>
<dbReference type="InterPro" id="IPR021123">
    <property type="entry name" value="T3SS_needle-like"/>
</dbReference>